<proteinExistence type="predicted"/>
<evidence type="ECO:0000256" key="1">
    <source>
        <dbReference type="SAM" id="Phobius"/>
    </source>
</evidence>
<dbReference type="Proteomes" id="UP000015347">
    <property type="component" value="Unassembled WGS sequence"/>
</dbReference>
<sequence length="78" mass="7280">MFLGMSAGLLAASLAGLMAPRLSIGRVLDPLAGLVGGGLGSALAVTSAGDGPALWAAAAAGGLLALLLAGLIAHSTAE</sequence>
<evidence type="ECO:0000313" key="2">
    <source>
        <dbReference type="EMBL" id="EPX87082.1"/>
    </source>
</evidence>
<dbReference type="EMBL" id="APVH01000001">
    <property type="protein sequence ID" value="EPX87082.1"/>
    <property type="molecule type" value="Genomic_DNA"/>
</dbReference>
<keyword evidence="1" id="KW-0812">Transmembrane</keyword>
<comment type="caution">
    <text evidence="2">The sequence shown here is derived from an EMBL/GenBank/DDBJ whole genome shotgun (WGS) entry which is preliminary data.</text>
</comment>
<organism evidence="2 3">
    <name type="scientific">Salipiger mucosus DSM 16094</name>
    <dbReference type="NCBI Taxonomy" id="1123237"/>
    <lineage>
        <taxon>Bacteria</taxon>
        <taxon>Pseudomonadati</taxon>
        <taxon>Pseudomonadota</taxon>
        <taxon>Alphaproteobacteria</taxon>
        <taxon>Rhodobacterales</taxon>
        <taxon>Roseobacteraceae</taxon>
        <taxon>Salipiger</taxon>
    </lineage>
</organism>
<reference evidence="3" key="1">
    <citation type="journal article" date="2014" name="Stand. Genomic Sci.">
        <title>Genome sequence of the exopolysaccharide-producing Salipiger mucosus type strain (DSM 16094(T)), a moderately halophilic member of the Roseobacter clade.</title>
        <authorList>
            <person name="Riedel T."/>
            <person name="Spring S."/>
            <person name="Fiebig A."/>
            <person name="Petersen J."/>
            <person name="Kyrpides N.C."/>
            <person name="Goker M."/>
            <person name="Klenk H.P."/>
        </authorList>
    </citation>
    <scope>NUCLEOTIDE SEQUENCE [LARGE SCALE GENOMIC DNA]</scope>
    <source>
        <strain evidence="3">DSM 16094</strain>
    </source>
</reference>
<dbReference type="AlphaFoldDB" id="S9R599"/>
<evidence type="ECO:0000313" key="3">
    <source>
        <dbReference type="Proteomes" id="UP000015347"/>
    </source>
</evidence>
<name>S9R599_9RHOB</name>
<dbReference type="HOGENOM" id="CLU_2619984_0_0_5"/>
<dbReference type="STRING" id="1123237.Salmuc_00035"/>
<dbReference type="RefSeq" id="WP_020042088.1">
    <property type="nucleotide sequence ID" value="NZ_KE557273.1"/>
</dbReference>
<gene>
    <name evidence="2" type="ORF">Salmuc_00035</name>
</gene>
<feature type="transmembrane region" description="Helical" evidence="1">
    <location>
        <begin position="53"/>
        <end position="73"/>
    </location>
</feature>
<keyword evidence="1" id="KW-1133">Transmembrane helix</keyword>
<protein>
    <submittedName>
        <fullName evidence="2">Uncharacterized protein</fullName>
    </submittedName>
</protein>
<keyword evidence="3" id="KW-1185">Reference proteome</keyword>
<accession>S9R599</accession>
<keyword evidence="1" id="KW-0472">Membrane</keyword>